<proteinExistence type="predicted"/>
<dbReference type="EMBL" id="JACJID010000005">
    <property type="protein sequence ID" value="MBA8929172.1"/>
    <property type="molecule type" value="Genomic_DNA"/>
</dbReference>
<name>A0ABR6BQI4_9PSEU</name>
<comment type="caution">
    <text evidence="1">The sequence shown here is derived from an EMBL/GenBank/DDBJ whole genome shotgun (WGS) entry which is preliminary data.</text>
</comment>
<gene>
    <name evidence="1" type="ORF">BC739_006390</name>
</gene>
<organism evidence="1 2">
    <name type="scientific">Kutzneria viridogrisea</name>
    <dbReference type="NCBI Taxonomy" id="47990"/>
    <lineage>
        <taxon>Bacteria</taxon>
        <taxon>Bacillati</taxon>
        <taxon>Actinomycetota</taxon>
        <taxon>Actinomycetes</taxon>
        <taxon>Pseudonocardiales</taxon>
        <taxon>Pseudonocardiaceae</taxon>
        <taxon>Kutzneria</taxon>
    </lineage>
</organism>
<keyword evidence="2" id="KW-1185">Reference proteome</keyword>
<evidence type="ECO:0000313" key="2">
    <source>
        <dbReference type="Proteomes" id="UP000517916"/>
    </source>
</evidence>
<dbReference type="RefSeq" id="WP_025353733.1">
    <property type="nucleotide sequence ID" value="NZ_BAAABQ010000022.1"/>
</dbReference>
<sequence length="125" mass="13781">MDRALRKLAELRECGFQFMNLPDADGQLDRIMGFRHLRGYLDSLVFRSETEARAGRIPAVHASTRHVRAVWLYEGTLSDTIDRLLELPLPGAPTAPTLAKCGSAPDLLPNGLNPFQLWTPPGATA</sequence>
<protein>
    <submittedName>
        <fullName evidence="1">Uncharacterized protein</fullName>
    </submittedName>
</protein>
<accession>A0ABR6BQI4</accession>
<evidence type="ECO:0000313" key="1">
    <source>
        <dbReference type="EMBL" id="MBA8929172.1"/>
    </source>
</evidence>
<dbReference type="Proteomes" id="UP000517916">
    <property type="component" value="Unassembled WGS sequence"/>
</dbReference>
<reference evidence="1 2" key="1">
    <citation type="submission" date="2020-08" db="EMBL/GenBank/DDBJ databases">
        <title>Genomic Encyclopedia of Archaeal and Bacterial Type Strains, Phase II (KMG-II): from individual species to whole genera.</title>
        <authorList>
            <person name="Goeker M."/>
        </authorList>
    </citation>
    <scope>NUCLEOTIDE SEQUENCE [LARGE SCALE GENOMIC DNA]</scope>
    <source>
        <strain evidence="1 2">DSM 43850</strain>
    </source>
</reference>